<keyword evidence="2" id="KW-0808">Transferase</keyword>
<evidence type="ECO:0000259" key="1">
    <source>
        <dbReference type="PROSITE" id="PS51186"/>
    </source>
</evidence>
<dbReference type="InterPro" id="IPR000182">
    <property type="entry name" value="GNAT_dom"/>
</dbReference>
<dbReference type="GO" id="GO:0016747">
    <property type="term" value="F:acyltransferase activity, transferring groups other than amino-acyl groups"/>
    <property type="evidence" value="ECO:0007669"/>
    <property type="project" value="InterPro"/>
</dbReference>
<evidence type="ECO:0000313" key="3">
    <source>
        <dbReference type="Proteomes" id="UP000196759"/>
    </source>
</evidence>
<dbReference type="PROSITE" id="PS51186">
    <property type="entry name" value="GNAT"/>
    <property type="match status" value="1"/>
</dbReference>
<evidence type="ECO:0000313" key="2">
    <source>
        <dbReference type="EMBL" id="ASC02500.1"/>
    </source>
</evidence>
<keyword evidence="3" id="KW-1185">Reference proteome</keyword>
<dbReference type="Gene3D" id="3.40.630.30">
    <property type="match status" value="1"/>
</dbReference>
<dbReference type="SUPFAM" id="SSF55729">
    <property type="entry name" value="Acyl-CoA N-acyltransferases (Nat)"/>
    <property type="match status" value="1"/>
</dbReference>
<name>A0A1Z3CGT2_FUSNP</name>
<accession>A0A1Z3CGT2</accession>
<reference evidence="2 3" key="1">
    <citation type="submission" date="2017-06" db="EMBL/GenBank/DDBJ databases">
        <title>Draft genome sequence of Fusobacterium nucleatum subsp. polymorphum KCOM 1260 (=ChDC F218).</title>
        <authorList>
            <person name="Kook J.-K."/>
            <person name="Park S.-N."/>
            <person name="Lim Y.K."/>
            <person name="Roh H."/>
        </authorList>
    </citation>
    <scope>NUCLEOTIDE SEQUENCE [LARGE SCALE GENOMIC DNA]</scope>
    <source>
        <strain evidence="3">KCOM 1260 (ChDC F218)</strain>
    </source>
</reference>
<dbReference type="Pfam" id="PF13508">
    <property type="entry name" value="Acetyltransf_7"/>
    <property type="match status" value="1"/>
</dbReference>
<gene>
    <name evidence="2" type="ORF">CBG50_03825</name>
</gene>
<organism evidence="2 3">
    <name type="scientific">Fusobacterium nucleatum subsp. polymorphum</name>
    <name type="common">Fusobacterium polymorphum</name>
    <dbReference type="NCBI Taxonomy" id="76857"/>
    <lineage>
        <taxon>Bacteria</taxon>
        <taxon>Fusobacteriati</taxon>
        <taxon>Fusobacteriota</taxon>
        <taxon>Fusobacteriia</taxon>
        <taxon>Fusobacteriales</taxon>
        <taxon>Fusobacteriaceae</taxon>
        <taxon>Fusobacterium</taxon>
    </lineage>
</organism>
<dbReference type="AlphaFoldDB" id="A0A1Z3CGT2"/>
<sequence>MKINLIRASLKDTKEIWEMQIKSFKELLDKYQDFETNPASEPISNIEMRLKQNFTFFYFICADNKKVGAIRIIDYKEIGRNKRISPIFVLPEYRNKGIAQSVIKICEDIHGKNNWELSTILQEKGNCYLYEKLGYHSNGKTQVINDKLTLIFYEK</sequence>
<proteinExistence type="predicted"/>
<dbReference type="EMBL" id="CP021934">
    <property type="protein sequence ID" value="ASC02500.1"/>
    <property type="molecule type" value="Genomic_DNA"/>
</dbReference>
<dbReference type="RefSeq" id="WP_088336931.1">
    <property type="nucleotide sequence ID" value="NZ_CP021934.1"/>
</dbReference>
<dbReference type="Proteomes" id="UP000196759">
    <property type="component" value="Chromosome"/>
</dbReference>
<protein>
    <submittedName>
        <fullName evidence="2">GNAT family N-acetyltransferase</fullName>
    </submittedName>
</protein>
<dbReference type="InterPro" id="IPR016181">
    <property type="entry name" value="Acyl_CoA_acyltransferase"/>
</dbReference>
<dbReference type="CDD" id="cd04301">
    <property type="entry name" value="NAT_SF"/>
    <property type="match status" value="1"/>
</dbReference>
<feature type="domain" description="N-acetyltransferase" evidence="1">
    <location>
        <begin position="3"/>
        <end position="155"/>
    </location>
</feature>